<sequence length="401" mass="43886">MRTISFSKFVVLFLGIGLVSCSSDDNGSTTDSLNVPETYEFNRNNQSTVDFSGQSNRLLMLTEIGNYIKNQGVAGNVVDVTVLNNMYANENNPFSTTEMNTSGKELKDKTAASRDYFVNLGGGGSNLEQAEVRAFFESQFSDANAASQGNNAAANVAGKYQDGTSIRLFAANGLEPQQVLLKGLMGACFMDQIVNNYLSTAVLDEANNKINNSNKLLESGKNYTKMEHLWDEAYGYIYGADGGKFWDSYINQVNADVDFNTVKAEIELAFRKGRAAIVANNYTVRDEQIAIIKTKLALVPAVRAVFYLKEGKAKLITDNGAKAFHALSEAYGFIMALRYTNNPSTNAPYFSKTEVNAILSDLTAGTNGLWDVDYLNTKLDELATTIATRFNFTVAQAEIVN</sequence>
<dbReference type="OrthoDB" id="5498726at2"/>
<proteinExistence type="predicted"/>
<dbReference type="RefSeq" id="WP_140997755.1">
    <property type="nucleotide sequence ID" value="NZ_VDCZ01000006.1"/>
</dbReference>
<dbReference type="Proteomes" id="UP000431264">
    <property type="component" value="Unassembled WGS sequence"/>
</dbReference>
<organism evidence="1 2">
    <name type="scientific">Flavobacterium profundi</name>
    <dbReference type="NCBI Taxonomy" id="1774945"/>
    <lineage>
        <taxon>Bacteria</taxon>
        <taxon>Pseudomonadati</taxon>
        <taxon>Bacteroidota</taxon>
        <taxon>Flavobacteriia</taxon>
        <taxon>Flavobacteriales</taxon>
        <taxon>Flavobacteriaceae</taxon>
        <taxon>Flavobacterium</taxon>
    </lineage>
</organism>
<gene>
    <name evidence="1" type="ORF">GOQ30_09405</name>
</gene>
<dbReference type="PROSITE" id="PS51257">
    <property type="entry name" value="PROKAR_LIPOPROTEIN"/>
    <property type="match status" value="1"/>
</dbReference>
<dbReference type="Pfam" id="PF16148">
    <property type="entry name" value="DUF4856"/>
    <property type="match status" value="1"/>
</dbReference>
<dbReference type="AlphaFoldDB" id="A0A6I4II04"/>
<dbReference type="EMBL" id="WQLW01000006">
    <property type="protein sequence ID" value="MVO09373.1"/>
    <property type="molecule type" value="Genomic_DNA"/>
</dbReference>
<accession>A0A6I4II04</accession>
<keyword evidence="2" id="KW-1185">Reference proteome</keyword>
<evidence type="ECO:0000313" key="2">
    <source>
        <dbReference type="Proteomes" id="UP000431264"/>
    </source>
</evidence>
<name>A0A6I4II04_9FLAO</name>
<reference evidence="2" key="1">
    <citation type="submission" date="2019-05" db="EMBL/GenBank/DDBJ databases">
        <title>Flavobacterium profundi sp. nov., isolated from a deep-sea seamount.</title>
        <authorList>
            <person name="Zhang D.-C."/>
        </authorList>
    </citation>
    <scope>NUCLEOTIDE SEQUENCE [LARGE SCALE GENOMIC DNA]</scope>
    <source>
        <strain evidence="2">TP390</strain>
    </source>
</reference>
<comment type="caution">
    <text evidence="1">The sequence shown here is derived from an EMBL/GenBank/DDBJ whole genome shotgun (WGS) entry which is preliminary data.</text>
</comment>
<dbReference type="InterPro" id="IPR032331">
    <property type="entry name" value="DUF4856"/>
</dbReference>
<evidence type="ECO:0000313" key="1">
    <source>
        <dbReference type="EMBL" id="MVO09373.1"/>
    </source>
</evidence>
<protein>
    <submittedName>
        <fullName evidence="1">DUF4856 domain-containing protein</fullName>
    </submittedName>
</protein>